<gene>
    <name evidence="8" type="ORF">P5673_026708</name>
</gene>
<dbReference type="SUPFAM" id="SSF57716">
    <property type="entry name" value="Glucocorticoid receptor-like (DNA-binding domain)"/>
    <property type="match status" value="1"/>
</dbReference>
<evidence type="ECO:0000256" key="2">
    <source>
        <dbReference type="ARBA" id="ARBA00022771"/>
    </source>
</evidence>
<keyword evidence="3" id="KW-0862">Zinc</keyword>
<dbReference type="SMART" id="SM00692">
    <property type="entry name" value="DM3"/>
    <property type="match status" value="1"/>
</dbReference>
<dbReference type="GO" id="GO:0008270">
    <property type="term" value="F:zinc ion binding"/>
    <property type="evidence" value="ECO:0007669"/>
    <property type="project" value="UniProtKB-KW"/>
</dbReference>
<dbReference type="Proteomes" id="UP001249851">
    <property type="component" value="Unassembled WGS sequence"/>
</dbReference>
<keyword evidence="9" id="KW-1185">Reference proteome</keyword>
<dbReference type="InterPro" id="IPR006612">
    <property type="entry name" value="THAP_Znf"/>
</dbReference>
<accession>A0AAD9PZZ7</accession>
<organism evidence="8 9">
    <name type="scientific">Acropora cervicornis</name>
    <name type="common">Staghorn coral</name>
    <dbReference type="NCBI Taxonomy" id="6130"/>
    <lineage>
        <taxon>Eukaryota</taxon>
        <taxon>Metazoa</taxon>
        <taxon>Cnidaria</taxon>
        <taxon>Anthozoa</taxon>
        <taxon>Hexacorallia</taxon>
        <taxon>Scleractinia</taxon>
        <taxon>Astrocoeniina</taxon>
        <taxon>Acroporidae</taxon>
        <taxon>Acropora</taxon>
    </lineage>
</organism>
<dbReference type="EMBL" id="JARQWQ010000089">
    <property type="protein sequence ID" value="KAK2552192.1"/>
    <property type="molecule type" value="Genomic_DNA"/>
</dbReference>
<name>A0AAD9PZZ7_ACRCE</name>
<evidence type="ECO:0000256" key="6">
    <source>
        <dbReference type="SAM" id="MobiDB-lite"/>
    </source>
</evidence>
<dbReference type="PANTHER" id="PTHR31751">
    <property type="entry name" value="SI:CH211-108C17.2-RELATED-RELATED"/>
    <property type="match status" value="1"/>
</dbReference>
<proteinExistence type="predicted"/>
<evidence type="ECO:0000259" key="7">
    <source>
        <dbReference type="PROSITE" id="PS50950"/>
    </source>
</evidence>
<keyword evidence="4 5" id="KW-0238">DNA-binding</keyword>
<evidence type="ECO:0000256" key="3">
    <source>
        <dbReference type="ARBA" id="ARBA00022833"/>
    </source>
</evidence>
<evidence type="ECO:0000313" key="8">
    <source>
        <dbReference type="EMBL" id="KAK2552192.1"/>
    </source>
</evidence>
<reference evidence="8" key="1">
    <citation type="journal article" date="2023" name="G3 (Bethesda)">
        <title>Whole genome assembly and annotation of the endangered Caribbean coral Acropora cervicornis.</title>
        <authorList>
            <person name="Selwyn J.D."/>
            <person name="Vollmer S.V."/>
        </authorList>
    </citation>
    <scope>NUCLEOTIDE SEQUENCE</scope>
    <source>
        <strain evidence="8">K2</strain>
    </source>
</reference>
<dbReference type="Gene3D" id="6.20.210.20">
    <property type="entry name" value="THAP domain"/>
    <property type="match status" value="1"/>
</dbReference>
<evidence type="ECO:0000256" key="5">
    <source>
        <dbReference type="PROSITE-ProRule" id="PRU00309"/>
    </source>
</evidence>
<feature type="domain" description="THAP-type" evidence="7">
    <location>
        <begin position="52"/>
        <end position="140"/>
    </location>
</feature>
<sequence>MCISVLSVTQSDRNRTDRDERKRLLDQNPGLRTDNTARSIVDHPVVDMLRVIIVYCCVPGCINHSSKTPNISYHRIPNDKALRKAWLARIRRDNLPPLQNCYVCSEHFTDDSLESDLKAQLMPELKVKRRLKRYAIPSVFSFGPEPKKPRISSENRESRQRVQELRQEIFRAVPQSTPTEEASIISEEPAESASSMATSPGFLTVSSQDASTQCPVGARFVITRSQYTQTDPVVSTPVPQPVKTFSNAVTQVEFISESPDGANPGPSSHSSHVKDEKKKNSGVIYPGSLPLACDKYDKKEQESEENINTASKPKKPTPFEQVYPSDEESPNDPPLSPLVVDDDDGNDEEYKCEMTDSAGSSSNDTDDELDCEEHPERKFLVFESCLKLLLQFCSKCGGTIFESTETPSGSMFSVKMLCVNNHLTCWNSQPLIKNIAAGNLLSSAAILFSGNSFSHIAQFASFLNLKFFSHTTFYNIQNKYLFPVVNKAWKEERSSVLDEVKSNGPVSLIGDGRCDSPGHIAKYCTYTMMTDEGKVAAINVAQVTEVTSSNAMEKEGFKRCIQDLAREEVSIKRIATDHHTSISSTMKKDHGEIDHQYDVWHLSKWVIKKLSQKAKVKGCEDLLPWIRSLSNHMWWCSATCDGNAQVLKEKWKSVLFHEVVLNKKILKDIEKLTEFCHTGKLEMCHSEYLKYCPKREHFSHKGMVARAQLTALDHNVNCGRKQATVQSGPRAGQARYKVSFPKAQKQWVPKPIKEKKSYEHVMVLMDTVADACET</sequence>
<dbReference type="PROSITE" id="PS50950">
    <property type="entry name" value="ZF_THAP"/>
    <property type="match status" value="1"/>
</dbReference>
<keyword evidence="1" id="KW-0479">Metal-binding</keyword>
<dbReference type="InterPro" id="IPR038441">
    <property type="entry name" value="THAP_Znf_sf"/>
</dbReference>
<evidence type="ECO:0000313" key="9">
    <source>
        <dbReference type="Proteomes" id="UP001249851"/>
    </source>
</evidence>
<keyword evidence="2 5" id="KW-0863">Zinc-finger</keyword>
<feature type="region of interest" description="Disordered" evidence="6">
    <location>
        <begin position="256"/>
        <end position="370"/>
    </location>
</feature>
<protein>
    <submittedName>
        <fullName evidence="8">THAP domain-containing protein 2</fullName>
    </submittedName>
</protein>
<evidence type="ECO:0000256" key="4">
    <source>
        <dbReference type="ARBA" id="ARBA00023125"/>
    </source>
</evidence>
<dbReference type="PANTHER" id="PTHR31751:SF42">
    <property type="entry name" value="PROTEIN CBG10204"/>
    <property type="match status" value="1"/>
</dbReference>
<dbReference type="SMART" id="SM00980">
    <property type="entry name" value="THAP"/>
    <property type="match status" value="1"/>
</dbReference>
<feature type="non-terminal residue" evidence="8">
    <location>
        <position position="1"/>
    </location>
</feature>
<dbReference type="GO" id="GO:0003677">
    <property type="term" value="F:DNA binding"/>
    <property type="evidence" value="ECO:0007669"/>
    <property type="project" value="UniProtKB-UniRule"/>
</dbReference>
<evidence type="ECO:0000256" key="1">
    <source>
        <dbReference type="ARBA" id="ARBA00022723"/>
    </source>
</evidence>
<dbReference type="Pfam" id="PF05485">
    <property type="entry name" value="THAP"/>
    <property type="match status" value="1"/>
</dbReference>
<comment type="caution">
    <text evidence="8">The sequence shown here is derived from an EMBL/GenBank/DDBJ whole genome shotgun (WGS) entry which is preliminary data.</text>
</comment>
<dbReference type="AlphaFoldDB" id="A0AAD9PZZ7"/>
<reference evidence="8" key="2">
    <citation type="journal article" date="2023" name="Science">
        <title>Genomic signatures of disease resistance in endangered staghorn corals.</title>
        <authorList>
            <person name="Vollmer S.V."/>
            <person name="Selwyn J.D."/>
            <person name="Despard B.A."/>
            <person name="Roesel C.L."/>
        </authorList>
    </citation>
    <scope>NUCLEOTIDE SEQUENCE</scope>
    <source>
        <strain evidence="8">K2</strain>
    </source>
</reference>